<dbReference type="AlphaFoldDB" id="A0A271IW50"/>
<evidence type="ECO:0000256" key="1">
    <source>
        <dbReference type="ARBA" id="ARBA00022490"/>
    </source>
</evidence>
<dbReference type="Proteomes" id="UP000216339">
    <property type="component" value="Unassembled WGS sequence"/>
</dbReference>
<evidence type="ECO:0000256" key="3">
    <source>
        <dbReference type="HAMAP-Rule" id="MF_00187"/>
    </source>
</evidence>
<dbReference type="InterPro" id="IPR003786">
    <property type="entry name" value="FdhD"/>
</dbReference>
<dbReference type="OrthoDB" id="9782042at2"/>
<dbReference type="Gene3D" id="3.10.20.10">
    <property type="match status" value="1"/>
</dbReference>
<keyword evidence="2 3" id="KW-0501">Molybdenum cofactor biosynthesis</keyword>
<feature type="active site" description="Cysteine persulfide intermediate" evidence="3">
    <location>
        <position position="124"/>
    </location>
</feature>
<dbReference type="NCBIfam" id="NF001943">
    <property type="entry name" value="PRK00724.1-2"/>
    <property type="match status" value="1"/>
</dbReference>
<dbReference type="GO" id="GO:0016783">
    <property type="term" value="F:sulfurtransferase activity"/>
    <property type="evidence" value="ECO:0007669"/>
    <property type="project" value="InterPro"/>
</dbReference>
<dbReference type="HAMAP" id="MF_00187">
    <property type="entry name" value="FdhD"/>
    <property type="match status" value="1"/>
</dbReference>
<comment type="function">
    <text evidence="3">Required for formate dehydrogenase (FDH) activity. Acts as a sulfur carrier protein that transfers sulfur from IscS to the molybdenum cofactor prior to its insertion into FDH.</text>
</comment>
<comment type="caution">
    <text evidence="4">The sequence shown here is derived from an EMBL/GenBank/DDBJ whole genome shotgun (WGS) entry which is preliminary data.</text>
</comment>
<proteinExistence type="inferred from homology"/>
<dbReference type="InterPro" id="IPR016193">
    <property type="entry name" value="Cytidine_deaminase-like"/>
</dbReference>
<dbReference type="EMBL" id="MQWD01000001">
    <property type="protein sequence ID" value="PAP75466.1"/>
    <property type="molecule type" value="Genomic_DNA"/>
</dbReference>
<accession>A0A271IW50</accession>
<dbReference type="GO" id="GO:0006777">
    <property type="term" value="P:Mo-molybdopterin cofactor biosynthetic process"/>
    <property type="evidence" value="ECO:0007669"/>
    <property type="project" value="UniProtKB-UniRule"/>
</dbReference>
<dbReference type="NCBIfam" id="TIGR00129">
    <property type="entry name" value="fdhD_narQ"/>
    <property type="match status" value="1"/>
</dbReference>
<dbReference type="GO" id="GO:0097163">
    <property type="term" value="F:sulfur carrier activity"/>
    <property type="evidence" value="ECO:0007669"/>
    <property type="project" value="UniProtKB-UniRule"/>
</dbReference>
<name>A0A271IW50_9BACT</name>
<reference evidence="4 5" key="1">
    <citation type="submission" date="2016-11" db="EMBL/GenBank/DDBJ databases">
        <title>Study of marine rhodopsin-containing bacteria.</title>
        <authorList>
            <person name="Yoshizawa S."/>
            <person name="Kumagai Y."/>
            <person name="Kogure K."/>
        </authorList>
    </citation>
    <scope>NUCLEOTIDE SEQUENCE [LARGE SCALE GENOMIC DNA]</scope>
    <source>
        <strain evidence="4 5">SAORIC-28</strain>
    </source>
</reference>
<comment type="similarity">
    <text evidence="3">Belongs to the FdhD family.</text>
</comment>
<dbReference type="Pfam" id="PF02634">
    <property type="entry name" value="FdhD-NarQ"/>
    <property type="match status" value="1"/>
</dbReference>
<keyword evidence="5" id="KW-1185">Reference proteome</keyword>
<evidence type="ECO:0000256" key="2">
    <source>
        <dbReference type="ARBA" id="ARBA00023150"/>
    </source>
</evidence>
<keyword evidence="1 3" id="KW-0963">Cytoplasm</keyword>
<sequence length="285" mass="29915">MPLLSPSVREVPVVRVRGDDAEDSHDQLATEEPLEIRLRFGAGRDARVQRLAVTMRTPGDDLALALGFLHGEGVIRSPDDVIDVAHTPVQGGRRDPNIVVVTLADGVRVNLSRLERHVYTTSSCGVCGKASLEAVATVGAPALPAGPSLLPATIHGLPDALRQHQAVFEQTGGLHAAALFTETGRLVRLREDVGRHNAVDKLVGSFLTAGESVPAEHGVLVSGRASFELVQKALMAGVPVLAAVGAPSSLAVDLADEHGVTLLGFVRDGRFNVYTGAARIAEPEA</sequence>
<dbReference type="GO" id="GO:0005737">
    <property type="term" value="C:cytoplasm"/>
    <property type="evidence" value="ECO:0007669"/>
    <property type="project" value="UniProtKB-SubCell"/>
</dbReference>
<dbReference type="PANTHER" id="PTHR30592:SF1">
    <property type="entry name" value="SULFUR CARRIER PROTEIN FDHD"/>
    <property type="match status" value="1"/>
</dbReference>
<organism evidence="4 5">
    <name type="scientific">Rubrivirga marina</name>
    <dbReference type="NCBI Taxonomy" id="1196024"/>
    <lineage>
        <taxon>Bacteria</taxon>
        <taxon>Pseudomonadati</taxon>
        <taxon>Rhodothermota</taxon>
        <taxon>Rhodothermia</taxon>
        <taxon>Rhodothermales</taxon>
        <taxon>Rubricoccaceae</taxon>
        <taxon>Rubrivirga</taxon>
    </lineage>
</organism>
<dbReference type="PIRSF" id="PIRSF015626">
    <property type="entry name" value="FdhD"/>
    <property type="match status" value="1"/>
</dbReference>
<protein>
    <recommendedName>
        <fullName evidence="3">Sulfur carrier protein FdhD</fullName>
    </recommendedName>
</protein>
<gene>
    <name evidence="3" type="primary">fdhD</name>
    <name evidence="4" type="ORF">BSZ37_02895</name>
</gene>
<dbReference type="PANTHER" id="PTHR30592">
    <property type="entry name" value="FORMATE DEHYDROGENASE"/>
    <property type="match status" value="1"/>
</dbReference>
<dbReference type="SUPFAM" id="SSF53927">
    <property type="entry name" value="Cytidine deaminase-like"/>
    <property type="match status" value="1"/>
</dbReference>
<dbReference type="Gene3D" id="3.40.140.10">
    <property type="entry name" value="Cytidine Deaminase, domain 2"/>
    <property type="match status" value="1"/>
</dbReference>
<evidence type="ECO:0000313" key="4">
    <source>
        <dbReference type="EMBL" id="PAP75466.1"/>
    </source>
</evidence>
<evidence type="ECO:0000313" key="5">
    <source>
        <dbReference type="Proteomes" id="UP000216339"/>
    </source>
</evidence>
<comment type="subcellular location">
    <subcellularLocation>
        <location evidence="3">Cytoplasm</location>
    </subcellularLocation>
</comment>
<dbReference type="RefSeq" id="WP_095509099.1">
    <property type="nucleotide sequence ID" value="NZ_MQWD01000001.1"/>
</dbReference>
<feature type="binding site" evidence="3">
    <location>
        <begin position="265"/>
        <end position="270"/>
    </location>
    <ligand>
        <name>Mo-bis(molybdopterin guanine dinucleotide)</name>
        <dbReference type="ChEBI" id="CHEBI:60539"/>
    </ligand>
</feature>